<dbReference type="PROSITE" id="PS50930">
    <property type="entry name" value="HTH_LYTTR"/>
    <property type="match status" value="1"/>
</dbReference>
<name>A0A433WAN7_9BACT</name>
<dbReference type="Proteomes" id="UP000281028">
    <property type="component" value="Unassembled WGS sequence"/>
</dbReference>
<accession>A0A433WAN7</accession>
<evidence type="ECO:0000313" key="1">
    <source>
        <dbReference type="EMBL" id="NSL87595.1"/>
    </source>
</evidence>
<keyword evidence="2" id="KW-1185">Reference proteome</keyword>
<evidence type="ECO:0000313" key="2">
    <source>
        <dbReference type="Proteomes" id="UP000281028"/>
    </source>
</evidence>
<gene>
    <name evidence="1" type="ORF">ECE50_012175</name>
</gene>
<dbReference type="GO" id="GO:0003677">
    <property type="term" value="F:DNA binding"/>
    <property type="evidence" value="ECO:0007669"/>
    <property type="project" value="UniProtKB-KW"/>
</dbReference>
<dbReference type="Pfam" id="PF04397">
    <property type="entry name" value="LytTR"/>
    <property type="match status" value="1"/>
</dbReference>
<keyword evidence="1" id="KW-0238">DNA-binding</keyword>
<sequence length="300" mass="34646">MKSLPTLPLIVKSTLEQPRFSLLDSVQNRIMLIAFCSIFCFLFMYIFLPFNINMWYEGQQLALGQLFGIFTGCGMVALTISQFALARWKWRQRLTNATYLLWFFGEIVLVTAIVTAVDVLLIDTFFLTWSEFINTLRYTALIMPLPYFIALLWFYTREKLRQLHTLEQEQLQPVISVPVPAPKPVTDTCLQIRDENDKPVLSLHPGKLLLLKAEDNYVHVFYLSGTTIAKELVRTSLKKLEAQLSSAGLTRAHRSYLVNLSKVVLFKKNTKGHYLQLEGLEDMMVPVSNTWLPVFQQHFK</sequence>
<dbReference type="AlphaFoldDB" id="A0A433WAN7"/>
<reference evidence="1" key="1">
    <citation type="submission" date="2020-05" db="EMBL/GenBank/DDBJ databases">
        <title>Chitinophaga laudate sp. nov., isolated from a tropical peat swamp.</title>
        <authorList>
            <person name="Goh C.B.S."/>
            <person name="Lee M.S."/>
            <person name="Parimannan S."/>
            <person name="Pasbakhsh P."/>
            <person name="Yule C.M."/>
            <person name="Rajandas H."/>
            <person name="Loke S."/>
            <person name="Croft L."/>
            <person name="Tan J.B.L."/>
        </authorList>
    </citation>
    <scope>NUCLEOTIDE SEQUENCE</scope>
    <source>
        <strain evidence="1">Mgbs1</strain>
    </source>
</reference>
<proteinExistence type="predicted"/>
<comment type="caution">
    <text evidence="1">The sequence shown here is derived from an EMBL/GenBank/DDBJ whole genome shotgun (WGS) entry which is preliminary data.</text>
</comment>
<organism evidence="1 2">
    <name type="scientific">Chitinophaga solisilvae</name>
    <dbReference type="NCBI Taxonomy" id="1233460"/>
    <lineage>
        <taxon>Bacteria</taxon>
        <taxon>Pseudomonadati</taxon>
        <taxon>Bacteroidota</taxon>
        <taxon>Chitinophagia</taxon>
        <taxon>Chitinophagales</taxon>
        <taxon>Chitinophagaceae</taxon>
        <taxon>Chitinophaga</taxon>
    </lineage>
</organism>
<dbReference type="InterPro" id="IPR007492">
    <property type="entry name" value="LytTR_DNA-bd_dom"/>
</dbReference>
<dbReference type="Gene3D" id="2.40.50.1020">
    <property type="entry name" value="LytTr DNA-binding domain"/>
    <property type="match status" value="1"/>
</dbReference>
<dbReference type="OrthoDB" id="1118393at2"/>
<dbReference type="EMBL" id="RIAR02000001">
    <property type="protein sequence ID" value="NSL87595.1"/>
    <property type="molecule type" value="Genomic_DNA"/>
</dbReference>
<dbReference type="SMART" id="SM00850">
    <property type="entry name" value="LytTR"/>
    <property type="match status" value="1"/>
</dbReference>
<protein>
    <submittedName>
        <fullName evidence="1">DNA-binding protein</fullName>
    </submittedName>
</protein>